<dbReference type="GO" id="GO:0007165">
    <property type="term" value="P:signal transduction"/>
    <property type="evidence" value="ECO:0007669"/>
    <property type="project" value="TreeGrafter"/>
</dbReference>
<comment type="subcellular location">
    <subcellularLocation>
        <location evidence="1">Secreted</location>
    </subcellularLocation>
</comment>
<dbReference type="WBParaSite" id="HCON_00007700-00001">
    <property type="protein sequence ID" value="HCON_00007700-00001"/>
    <property type="gene ID" value="HCON_00007700"/>
</dbReference>
<proteinExistence type="predicted"/>
<dbReference type="PANTHER" id="PTHR23192:SF35">
    <property type="entry name" value="OLFACTOMEDIN-LIKE DOMAIN-CONTAINING PROTEIN"/>
    <property type="match status" value="1"/>
</dbReference>
<keyword evidence="7" id="KW-1185">Reference proteome</keyword>
<dbReference type="InterPro" id="IPR050605">
    <property type="entry name" value="Olfactomedin-like_domain"/>
</dbReference>
<dbReference type="SMART" id="SM00284">
    <property type="entry name" value="OLF"/>
    <property type="match status" value="1"/>
</dbReference>
<evidence type="ECO:0000313" key="7">
    <source>
        <dbReference type="Proteomes" id="UP000025227"/>
    </source>
</evidence>
<evidence type="ECO:0000256" key="2">
    <source>
        <dbReference type="ARBA" id="ARBA00022525"/>
    </source>
</evidence>
<evidence type="ECO:0000256" key="5">
    <source>
        <dbReference type="SAM" id="Phobius"/>
    </source>
</evidence>
<sequence length="374" mass="42577">SVKCTSNDCRFKCIESSIGRKQMWKTVVPWMAVTIFAVIIVFQRTTITSLQEQLRVSNRIKRSVDSSQNVIFLPVFAQLSKKALQRMCLNRAYRGRGLVTLEDSVSAMNIETTTSTSSTTPMKRRKPIRSWEPPDRKRCSSAATLSDPQLIGFRPNTVGAALRDGYSYYVTEFNIGYSILSFPSGRSLNNSEPKSIFTLPYPFHGTDNTVYNRTAYYNYEMNVISFNMRTEYTKVLRLNISKEPLYNNSSSSRMDIQADEHGLWVMYRRNGEKYLTVSRIQPISLKVLSTWPLQAILPEYLCNAFIRCGLLYTVTCGVKHVTVSADYDFYEQMYVSSIPNEWSGMASLSSVQYDPNSKTITIFDTGKVYSVTAS</sequence>
<evidence type="ECO:0000313" key="8">
    <source>
        <dbReference type="WBParaSite" id="HCON_00007700-00001"/>
    </source>
</evidence>
<name>A0A7I4XV42_HAECO</name>
<reference evidence="8" key="1">
    <citation type="submission" date="2020-12" db="UniProtKB">
        <authorList>
            <consortium name="WormBaseParasite"/>
        </authorList>
    </citation>
    <scope>IDENTIFICATION</scope>
    <source>
        <strain evidence="8">MHco3</strain>
    </source>
</reference>
<feature type="transmembrane region" description="Helical" evidence="5">
    <location>
        <begin position="27"/>
        <end position="45"/>
    </location>
</feature>
<dbReference type="Proteomes" id="UP000025227">
    <property type="component" value="Unplaced"/>
</dbReference>
<dbReference type="GO" id="GO:0005615">
    <property type="term" value="C:extracellular space"/>
    <property type="evidence" value="ECO:0007669"/>
    <property type="project" value="TreeGrafter"/>
</dbReference>
<dbReference type="PANTHER" id="PTHR23192">
    <property type="entry name" value="OLFACTOMEDIN-RELATED"/>
    <property type="match status" value="1"/>
</dbReference>
<keyword evidence="5" id="KW-0472">Membrane</keyword>
<evidence type="ECO:0000259" key="6">
    <source>
        <dbReference type="PROSITE" id="PS51132"/>
    </source>
</evidence>
<organism evidence="7 8">
    <name type="scientific">Haemonchus contortus</name>
    <name type="common">Barber pole worm</name>
    <dbReference type="NCBI Taxonomy" id="6289"/>
    <lineage>
        <taxon>Eukaryota</taxon>
        <taxon>Metazoa</taxon>
        <taxon>Ecdysozoa</taxon>
        <taxon>Nematoda</taxon>
        <taxon>Chromadorea</taxon>
        <taxon>Rhabditida</taxon>
        <taxon>Rhabditina</taxon>
        <taxon>Rhabditomorpha</taxon>
        <taxon>Strongyloidea</taxon>
        <taxon>Trichostrongylidae</taxon>
        <taxon>Haemonchus</taxon>
    </lineage>
</organism>
<dbReference type="Pfam" id="PF02191">
    <property type="entry name" value="OLF"/>
    <property type="match status" value="1"/>
</dbReference>
<dbReference type="PROSITE" id="PS51132">
    <property type="entry name" value="OLF"/>
    <property type="match status" value="1"/>
</dbReference>
<dbReference type="OrthoDB" id="5977920at2759"/>
<dbReference type="AlphaFoldDB" id="A0A7I4XV42"/>
<evidence type="ECO:0000256" key="4">
    <source>
        <dbReference type="SAM" id="MobiDB-lite"/>
    </source>
</evidence>
<feature type="domain" description="Olfactomedin-like" evidence="6">
    <location>
        <begin position="138"/>
        <end position="374"/>
    </location>
</feature>
<dbReference type="InterPro" id="IPR003112">
    <property type="entry name" value="Olfac-like_dom"/>
</dbReference>
<protein>
    <submittedName>
        <fullName evidence="8">Olfactomedin-like domain-containing protein</fullName>
    </submittedName>
</protein>
<dbReference type="OMA" id="WFQTEYS"/>
<comment type="caution">
    <text evidence="3">Lacks conserved residue(s) required for the propagation of feature annotation.</text>
</comment>
<keyword evidence="5" id="KW-0812">Transmembrane</keyword>
<evidence type="ECO:0000256" key="1">
    <source>
        <dbReference type="ARBA" id="ARBA00004613"/>
    </source>
</evidence>
<feature type="region of interest" description="Disordered" evidence="4">
    <location>
        <begin position="110"/>
        <end position="139"/>
    </location>
</feature>
<accession>A0A7I4XV42</accession>
<keyword evidence="2" id="KW-0964">Secreted</keyword>
<evidence type="ECO:0000256" key="3">
    <source>
        <dbReference type="PROSITE-ProRule" id="PRU00446"/>
    </source>
</evidence>
<keyword evidence="5" id="KW-1133">Transmembrane helix</keyword>